<dbReference type="Proteomes" id="UP000192638">
    <property type="component" value="Unassembled WGS sequence"/>
</dbReference>
<evidence type="ECO:0000313" key="24">
    <source>
        <dbReference type="Proteomes" id="UP000196255"/>
    </source>
</evidence>
<dbReference type="EMBL" id="NBEF01000001">
    <property type="protein sequence ID" value="OQQ93099.1"/>
    <property type="molecule type" value="Genomic_DNA"/>
</dbReference>
<dbReference type="Gene3D" id="3.10.290.10">
    <property type="entry name" value="RNA-binding S4 domain"/>
    <property type="match status" value="1"/>
</dbReference>
<evidence type="ECO:0000313" key="30">
    <source>
        <dbReference type="Proteomes" id="UP000470980"/>
    </source>
</evidence>
<protein>
    <submittedName>
        <fullName evidence="3">RNA-binding protein</fullName>
    </submittedName>
    <submittedName>
        <fullName evidence="5">S4 domain-containing protein YaaA</fullName>
    </submittedName>
</protein>
<dbReference type="Proteomes" id="UP000094723">
    <property type="component" value="Chromosome"/>
</dbReference>
<evidence type="ECO:0000313" key="22">
    <source>
        <dbReference type="Proteomes" id="UP000192638"/>
    </source>
</evidence>
<evidence type="ECO:0000313" key="9">
    <source>
        <dbReference type="EMBL" id="MYY73449.1"/>
    </source>
</evidence>
<evidence type="ECO:0000313" key="15">
    <source>
        <dbReference type="EMBL" id="PTR94864.1"/>
    </source>
</evidence>
<evidence type="ECO:0000313" key="32">
    <source>
        <dbReference type="Proteomes" id="UP000471678"/>
    </source>
</evidence>
<dbReference type="InterPro" id="IPR014330">
    <property type="entry name" value="RNA-bd_S4-rel_YaaA"/>
</dbReference>
<reference evidence="24" key="6">
    <citation type="submission" date="2017-04" db="EMBL/GenBank/DDBJ databases">
        <title>Function of individual gut microbiota members based on whole genome sequencing of pure cultures obtained from chicken caecum.</title>
        <authorList>
            <person name="Medvecky M."/>
            <person name="Cejkova D."/>
            <person name="Polansky O."/>
            <person name="Karasova D."/>
            <person name="Kubasova T."/>
            <person name="Cizek A."/>
            <person name="Rychlik I."/>
        </authorList>
    </citation>
    <scope>NUCLEOTIDE SEQUENCE [LARGE SCALE GENOMIC DNA]</scope>
    <source>
        <strain evidence="24">An84</strain>
    </source>
</reference>
<evidence type="ECO:0000313" key="33">
    <source>
        <dbReference type="Proteomes" id="UP001224533"/>
    </source>
</evidence>
<evidence type="ECO:0000313" key="21">
    <source>
        <dbReference type="Proteomes" id="UP000192575"/>
    </source>
</evidence>
<evidence type="ECO:0000313" key="31">
    <source>
        <dbReference type="Proteomes" id="UP000471300"/>
    </source>
</evidence>
<evidence type="ECO:0000313" key="5">
    <source>
        <dbReference type="EMBL" id="MDF4187213.1"/>
    </source>
</evidence>
<dbReference type="EMBL" id="QFAS01000002">
    <property type="protein sequence ID" value="PWG54458.1"/>
    <property type="molecule type" value="Genomic_DNA"/>
</dbReference>
<evidence type="ECO:0000313" key="18">
    <source>
        <dbReference type="EMBL" id="WII28575.1"/>
    </source>
</evidence>
<reference evidence="18" key="14">
    <citation type="submission" date="2023-04" db="EMBL/GenBank/DDBJ databases">
        <title>Four porcine-derived lactic acid bacteria strains analyses and their evaluation as potential probiotics based on genomics.</title>
        <authorList>
            <person name="Niu D."/>
        </authorList>
    </citation>
    <scope>NUCLEOTIDE SEQUENCE</scope>
    <source>
        <strain evidence="18">ZSA5</strain>
    </source>
</reference>
<evidence type="ECO:0000313" key="17">
    <source>
        <dbReference type="EMBL" id="WHS17652.1"/>
    </source>
</evidence>
<dbReference type="EMBL" id="WKKZ01000008">
    <property type="protein sequence ID" value="MSE04431.1"/>
    <property type="molecule type" value="Genomic_DNA"/>
</dbReference>
<dbReference type="EMBL" id="WKKX01000002">
    <property type="protein sequence ID" value="MSE07175.1"/>
    <property type="molecule type" value="Genomic_DNA"/>
</dbReference>
<dbReference type="Proteomes" id="UP000467635">
    <property type="component" value="Unassembled WGS sequence"/>
</dbReference>
<evidence type="ECO:0000313" key="19">
    <source>
        <dbReference type="Proteomes" id="UP000029488"/>
    </source>
</evidence>
<dbReference type="SUPFAM" id="SSF55174">
    <property type="entry name" value="Alpha-L RNA-binding motif"/>
    <property type="match status" value="1"/>
</dbReference>
<dbReference type="EMBL" id="CP123971">
    <property type="protein sequence ID" value="WII28575.1"/>
    <property type="molecule type" value="Genomic_DNA"/>
</dbReference>
<dbReference type="GO" id="GO:0003723">
    <property type="term" value="F:RNA binding"/>
    <property type="evidence" value="ECO:0007669"/>
    <property type="project" value="UniProtKB-KW"/>
</dbReference>
<dbReference type="Proteomes" id="UP000470980">
    <property type="component" value="Unassembled WGS sequence"/>
</dbReference>
<dbReference type="PROSITE" id="PS50889">
    <property type="entry name" value="S4"/>
    <property type="match status" value="1"/>
</dbReference>
<evidence type="ECO:0000256" key="1">
    <source>
        <dbReference type="PROSITE-ProRule" id="PRU00182"/>
    </source>
</evidence>
<organism evidence="2 19">
    <name type="scientific">Ligilactobacillus salivarius</name>
    <dbReference type="NCBI Taxonomy" id="1624"/>
    <lineage>
        <taxon>Bacteria</taxon>
        <taxon>Bacillati</taxon>
        <taxon>Bacillota</taxon>
        <taxon>Bacilli</taxon>
        <taxon>Lactobacillales</taxon>
        <taxon>Lactobacillaceae</taxon>
        <taxon>Ligilactobacillus</taxon>
    </lineage>
</organism>
<dbReference type="Proteomes" id="UP000244552">
    <property type="component" value="Unassembled WGS sequence"/>
</dbReference>
<dbReference type="EMBL" id="VSTU01000011">
    <property type="protein sequence ID" value="MYZ66688.1"/>
    <property type="molecule type" value="Genomic_DNA"/>
</dbReference>
<evidence type="ECO:0000313" key="3">
    <source>
        <dbReference type="EMBL" id="AOO73158.1"/>
    </source>
</evidence>
<dbReference type="Proteomes" id="UP000471678">
    <property type="component" value="Unassembled WGS sequence"/>
</dbReference>
<dbReference type="InterPro" id="IPR036986">
    <property type="entry name" value="S4_RNA-bd_sf"/>
</dbReference>
<reference evidence="16 27" key="9">
    <citation type="submission" date="2018-05" db="EMBL/GenBank/DDBJ databases">
        <title>Lactobacillus salivarius genome sequencing and assembly.</title>
        <authorList>
            <person name="Audisio C."/>
            <person name="Albarracin L."/>
            <person name="Torres M.J."/>
            <person name="Hebert E.M."/>
            <person name="Saavedra L."/>
        </authorList>
    </citation>
    <scope>NUCLEOTIDE SEQUENCE [LARGE SCALE GENOMIC DNA]</scope>
    <source>
        <strain evidence="16 27">A3iob</strain>
    </source>
</reference>
<reference evidence="30 31" key="11">
    <citation type="journal article" date="2020" name="Food Funct.">
        <title>Screening of Lactobacillus salivarius strains from the feces of Chinese populations and the evaluation of their effects against intestinal inflammation in mice.</title>
        <authorList>
            <person name="Zhai Q."/>
            <person name="Shen X."/>
            <person name="Cen S."/>
            <person name="Zhang C."/>
            <person name="Tian F."/>
            <person name="Zhao J."/>
            <person name="Zhang H."/>
            <person name="Xue Y."/>
            <person name="Chen W."/>
        </authorList>
    </citation>
    <scope>NUCLEOTIDE SEQUENCE [LARGE SCALE GENOMIC DNA]</scope>
    <source>
        <strain evidence="8 32">FYNDL5_1.scaf</strain>
        <strain evidence="10 31">FZJTZ28M4.scaf</strain>
        <strain evidence="9 30">FZJTZ9M6.scaf</strain>
    </source>
</reference>
<dbReference type="EMBL" id="LXZO01000106">
    <property type="protein sequence ID" value="PAY45399.1"/>
    <property type="molecule type" value="Genomic_DNA"/>
</dbReference>
<dbReference type="EMBL" id="NFHF01000009">
    <property type="protein sequence ID" value="OUN18567.1"/>
    <property type="molecule type" value="Genomic_DNA"/>
</dbReference>
<accession>A0A089QDC4</accession>
<dbReference type="EMBL" id="CP007646">
    <property type="protein sequence ID" value="AIR09778.1"/>
    <property type="molecule type" value="Genomic_DNA"/>
</dbReference>
<dbReference type="Proteomes" id="UP000218139">
    <property type="component" value="Unassembled WGS sequence"/>
</dbReference>
<evidence type="ECO:0000313" key="28">
    <source>
        <dbReference type="Proteomes" id="UP000437575"/>
    </source>
</evidence>
<reference evidence="14 25" key="2">
    <citation type="submission" date="2016-05" db="EMBL/GenBank/DDBJ databases">
        <authorList>
            <person name="Lee J.-Y."/>
            <person name="Kim E.B."/>
            <person name="Choi Y.-J."/>
        </authorList>
    </citation>
    <scope>NUCLEOTIDE SEQUENCE [LARGE SCALE GENOMIC DNA]</scope>
    <source>
        <strain evidence="14 25">KLA006</strain>
    </source>
</reference>
<evidence type="ECO:0000313" key="20">
    <source>
        <dbReference type="Proteomes" id="UP000094723"/>
    </source>
</evidence>
<reference evidence="15 26" key="8">
    <citation type="journal article" date="2018" name="Genome Announc.">
        <title>Fifty-Six Draft Genome Sequences of 10 Lactobacillus Species from 22 Commercial Dietary Supplements.</title>
        <authorList>
            <person name="Gangiredla J."/>
            <person name="Barnaba T.J."/>
            <person name="Mammel M.K."/>
            <person name="Lacher D.W."/>
            <person name="Elkins C.A."/>
            <person name="Lampel K.A."/>
            <person name="Whitehouse C.A."/>
            <person name="Tartera C."/>
        </authorList>
    </citation>
    <scope>NUCLEOTIDE SEQUENCE [LARGE SCALE GENOMIC DNA]</scope>
    <source>
        <strain evidence="15 26">DS11_12</strain>
    </source>
</reference>
<name>A0A089QDC4_9LACO</name>
<dbReference type="Proteomes" id="UP000437575">
    <property type="component" value="Unassembled WGS sequence"/>
</dbReference>
<evidence type="ECO:0000313" key="26">
    <source>
        <dbReference type="Proteomes" id="UP000244552"/>
    </source>
</evidence>
<evidence type="ECO:0000313" key="10">
    <source>
        <dbReference type="EMBL" id="MYZ66688.1"/>
    </source>
</evidence>
<sequence>MAQKVKLKTDYITLGQLLKIVDIISSGGQAKWFLQENDVLINGELDNRRGRKLYPNDLVEIPEYGKFMMEADK</sequence>
<evidence type="ECO:0000313" key="6">
    <source>
        <dbReference type="EMBL" id="MSE04431.1"/>
    </source>
</evidence>
<evidence type="ECO:0000313" key="2">
    <source>
        <dbReference type="EMBL" id="AIR09778.1"/>
    </source>
</evidence>
<reference evidence="3 20" key="3">
    <citation type="submission" date="2016-09" db="EMBL/GenBank/DDBJ databases">
        <title>Complete Genome Sequence of Lactobacillus salivarius Jin.</title>
        <authorList>
            <person name="Jin N."/>
            <person name="Li C."/>
            <person name="Wang M."/>
            <person name="Ren D."/>
            <person name="Di Y."/>
            <person name="Pan R."/>
            <person name="Du S."/>
            <person name="Lu H."/>
            <person name="Li X."/>
            <person name="Tian M."/>
        </authorList>
    </citation>
    <scope>NUCLEOTIDE SEQUENCE [LARGE SCALE GENOMIC DNA]</scope>
    <source>
        <strain evidence="3 20">CICC 23174</strain>
    </source>
</reference>
<dbReference type="KEGG" id="lsj:LSJ_0003"/>
<reference evidence="2 19" key="1">
    <citation type="journal article" date="2014" name="BMC Genomics">
        <title>Unusual genome complexity in Lactobacillus salivarius JCM1046.</title>
        <authorList>
            <person name="Raftis E.J."/>
            <person name="Forde B.M."/>
            <person name="Claesson M.J."/>
            <person name="O'Toole P.W."/>
        </authorList>
    </citation>
    <scope>NUCLEOTIDE SEQUENCE [LARGE SCALE GENOMIC DNA]</scope>
    <source>
        <strain evidence="2 19">JCM1046</strain>
    </source>
</reference>
<dbReference type="NCBIfam" id="TIGR02988">
    <property type="entry name" value="YaaA_near_RecF"/>
    <property type="match status" value="1"/>
</dbReference>
<evidence type="ECO:0000313" key="11">
    <source>
        <dbReference type="EMBL" id="OQQ86861.1"/>
    </source>
</evidence>
<dbReference type="Proteomes" id="UP000192575">
    <property type="component" value="Unassembled WGS sequence"/>
</dbReference>
<dbReference type="EMBL" id="CP020858">
    <property type="protein sequence ID" value="ARU20131.1"/>
    <property type="molecule type" value="Genomic_DNA"/>
</dbReference>
<evidence type="ECO:0000313" key="29">
    <source>
        <dbReference type="Proteomes" id="UP000467635"/>
    </source>
</evidence>
<dbReference type="Proteomes" id="UP000195378">
    <property type="component" value="Chromosome"/>
</dbReference>
<evidence type="ECO:0000313" key="13">
    <source>
        <dbReference type="EMBL" id="OUN18567.1"/>
    </source>
</evidence>
<reference evidence="21 22" key="4">
    <citation type="submission" date="2017-03" db="EMBL/GenBank/DDBJ databases">
        <title>Phylogenomics and comparative genomics of Lactobacillus salivarius, a mammalian gut commensal.</title>
        <authorList>
            <person name="Harris H.M."/>
        </authorList>
    </citation>
    <scope>NUCLEOTIDE SEQUENCE [LARGE SCALE GENOMIC DNA]</scope>
    <source>
        <strain evidence="12 21">JCM 1047</strain>
        <strain evidence="11 22">LMG 14477</strain>
    </source>
</reference>
<dbReference type="EMBL" id="CP114509">
    <property type="protein sequence ID" value="WHS17652.1"/>
    <property type="molecule type" value="Genomic_DNA"/>
</dbReference>
<evidence type="ECO:0000313" key="8">
    <source>
        <dbReference type="EMBL" id="MYY65346.1"/>
    </source>
</evidence>
<reference evidence="17 33" key="12">
    <citation type="submission" date="2022-12" db="EMBL/GenBank/DDBJ databases">
        <title>Assessment of beneficial effects and identification of host adaptation-associated genes of Ligilactobacillus salivarius isolated from Meles meles.</title>
        <authorList>
            <person name="Wang Y."/>
        </authorList>
    </citation>
    <scope>NUCLEOTIDE SEQUENCE [LARGE SCALE GENOMIC DNA]</scope>
    <source>
        <strain evidence="17 33">S35</strain>
    </source>
</reference>
<reference evidence="4 23" key="5">
    <citation type="submission" date="2017-04" db="EMBL/GenBank/DDBJ databases">
        <title>Complete genome sequence of Lactobacillus salivarius ZLS006, a probiotic strain isolated from healthy piglet.</title>
        <authorList>
            <person name="Zhang D."/>
        </authorList>
    </citation>
    <scope>NUCLEOTIDE SEQUENCE [LARGE SCALE GENOMIC DNA]</scope>
    <source>
        <strain evidence="4 23">ZLS006</strain>
    </source>
</reference>
<dbReference type="AlphaFoldDB" id="A0A089QDC4"/>
<evidence type="ECO:0000313" key="14">
    <source>
        <dbReference type="EMBL" id="PAY45399.1"/>
    </source>
</evidence>
<dbReference type="Proteomes" id="UP001213566">
    <property type="component" value="Unassembled WGS sequence"/>
</dbReference>
<evidence type="ECO:0000313" key="27">
    <source>
        <dbReference type="Proteomes" id="UP000245607"/>
    </source>
</evidence>
<dbReference type="Pfam" id="PF13275">
    <property type="entry name" value="S4_2"/>
    <property type="match status" value="1"/>
</dbReference>
<reference evidence="5" key="13">
    <citation type="submission" date="2023-02" db="EMBL/GenBank/DDBJ databases">
        <title>Draft Whole-Genome Sequences of competitive exclusion Lactobacillus salivarius strains for Poultry.</title>
        <authorList>
            <person name="Ma L.M."/>
            <person name="Lopez-Guerra N."/>
            <person name="Zhang G."/>
        </authorList>
    </citation>
    <scope>NUCLEOTIDE SEQUENCE</scope>
    <source>
        <strain evidence="5">Salm-9</strain>
    </source>
</reference>
<dbReference type="Proteomes" id="UP001231316">
    <property type="component" value="Chromosome"/>
</dbReference>
<reference evidence="13" key="7">
    <citation type="journal article" date="2018" name="BMC Genomics">
        <title>Whole genome sequencing and function prediction of 133 gut anaerobes isolated from chicken caecum in pure cultures.</title>
        <authorList>
            <person name="Medvecky M."/>
            <person name="Cejkova D."/>
            <person name="Polansky O."/>
            <person name="Karasova D."/>
            <person name="Kubasova T."/>
            <person name="Cizek A."/>
            <person name="Rychlik I."/>
        </authorList>
    </citation>
    <scope>NUCLEOTIDE SEQUENCE</scope>
    <source>
        <strain evidence="13">An84</strain>
    </source>
</reference>
<evidence type="ECO:0000313" key="23">
    <source>
        <dbReference type="Proteomes" id="UP000195378"/>
    </source>
</evidence>
<dbReference type="RefSeq" id="WP_003701414.1">
    <property type="nucleotide sequence ID" value="NZ_CABMGV010000001.1"/>
</dbReference>
<dbReference type="EMBL" id="CP017107">
    <property type="protein sequence ID" value="AOO73158.1"/>
    <property type="molecule type" value="Genomic_DNA"/>
</dbReference>
<dbReference type="Proteomes" id="UP000029488">
    <property type="component" value="Chromosome"/>
</dbReference>
<proteinExistence type="predicted"/>
<evidence type="ECO:0000313" key="4">
    <source>
        <dbReference type="EMBL" id="ARU20131.1"/>
    </source>
</evidence>
<dbReference type="EMBL" id="VSUB01000010">
    <property type="protein sequence ID" value="MYY65346.1"/>
    <property type="molecule type" value="Genomic_DNA"/>
</dbReference>
<dbReference type="Proteomes" id="UP001224533">
    <property type="component" value="Chromosome"/>
</dbReference>
<dbReference type="EMBL" id="QAGV01000009">
    <property type="protein sequence ID" value="PTR94864.1"/>
    <property type="molecule type" value="Genomic_DNA"/>
</dbReference>
<dbReference type="EMBL" id="NBEB01000001">
    <property type="protein sequence ID" value="OQQ86861.1"/>
    <property type="molecule type" value="Genomic_DNA"/>
</dbReference>
<dbReference type="Proteomes" id="UP000471300">
    <property type="component" value="Unassembled WGS sequence"/>
</dbReference>
<dbReference type="Proteomes" id="UP000196255">
    <property type="component" value="Unassembled WGS sequence"/>
</dbReference>
<reference evidence="28 29" key="10">
    <citation type="submission" date="2019-11" db="EMBL/GenBank/DDBJ databases">
        <title>Draft Genome Sequence of Plant Growth-Promoting Rhizosphere-Associated Bacteria.</title>
        <authorList>
            <person name="Vasilyev I.Y."/>
            <person name="Radchenko V."/>
            <person name="Ilnitskaya E.V."/>
        </authorList>
    </citation>
    <scope>NUCLEOTIDE SEQUENCE [LARGE SCALE GENOMIC DNA]</scope>
    <source>
        <strain evidence="7 29">VRA_01-1sq_f</strain>
        <strain evidence="6 28">VRA_1sq_f</strain>
    </source>
</reference>
<evidence type="ECO:0000313" key="12">
    <source>
        <dbReference type="EMBL" id="OQQ93099.1"/>
    </source>
</evidence>
<dbReference type="EMBL" id="JARKHV010000018">
    <property type="protein sequence ID" value="MDF4187213.1"/>
    <property type="molecule type" value="Genomic_DNA"/>
</dbReference>
<evidence type="ECO:0000313" key="16">
    <source>
        <dbReference type="EMBL" id="PWG54458.1"/>
    </source>
</evidence>
<gene>
    <name evidence="5" type="primary">yaaA</name>
    <name evidence="14" type="ORF">A8C52_09440</name>
    <name evidence="13" type="ORF">B5G36_04920</name>
    <name evidence="12" type="ORF">B6U56_00060</name>
    <name evidence="11" type="ORF">B6U60_00060</name>
    <name evidence="4" type="ORF">B7R82_09415</name>
    <name evidence="3" type="ORF">BHF65_02470</name>
    <name evidence="16" type="ORF">DB362_00690</name>
    <name evidence="15" type="ORF">DBP89_07610</name>
    <name evidence="10" type="ORF">FYL06_06965</name>
    <name evidence="9" type="ORF">FYL10_07230</name>
    <name evidence="8" type="ORF">FYL25_08045</name>
    <name evidence="7" type="ORF">GKC33_00140</name>
    <name evidence="6" type="ORF">GKC34_00865</name>
    <name evidence="2" type="ORF">LSJ_0003</name>
    <name evidence="17" type="ORF">O2U02_09420</name>
    <name evidence="5" type="ORF">PV940_09345</name>
    <name evidence="18" type="ORF">QFE45_00015</name>
</gene>
<dbReference type="EMBL" id="VSTR01000011">
    <property type="protein sequence ID" value="MYY73449.1"/>
    <property type="molecule type" value="Genomic_DNA"/>
</dbReference>
<keyword evidence="1" id="KW-0694">RNA-binding</keyword>
<evidence type="ECO:0000313" key="7">
    <source>
        <dbReference type="EMBL" id="MSE07175.1"/>
    </source>
</evidence>
<dbReference type="Proteomes" id="UP000245607">
    <property type="component" value="Unassembled WGS sequence"/>
</dbReference>
<evidence type="ECO:0000313" key="25">
    <source>
        <dbReference type="Proteomes" id="UP000218139"/>
    </source>
</evidence>